<dbReference type="STRING" id="447595.SAMN05660826_01015"/>
<keyword evidence="3" id="KW-1185">Reference proteome</keyword>
<dbReference type="OrthoDB" id="1729808at2"/>
<proteinExistence type="predicted"/>
<evidence type="ECO:0000256" key="1">
    <source>
        <dbReference type="SAM" id="Phobius"/>
    </source>
</evidence>
<keyword evidence="1" id="KW-0812">Transmembrane</keyword>
<keyword evidence="1" id="KW-1133">Transmembrane helix</keyword>
<keyword evidence="1" id="KW-0472">Membrane</keyword>
<dbReference type="EMBL" id="FRCR01000005">
    <property type="protein sequence ID" value="SHM43567.1"/>
    <property type="molecule type" value="Genomic_DNA"/>
</dbReference>
<evidence type="ECO:0000313" key="3">
    <source>
        <dbReference type="Proteomes" id="UP000184375"/>
    </source>
</evidence>
<dbReference type="RefSeq" id="WP_073255632.1">
    <property type="nucleotide sequence ID" value="NZ_FRCR01000005.1"/>
</dbReference>
<evidence type="ECO:0000313" key="2">
    <source>
        <dbReference type="EMBL" id="SHM43567.1"/>
    </source>
</evidence>
<name>A0A1M7ITC5_9FIRM</name>
<gene>
    <name evidence="2" type="ORF">SAMN05660826_01015</name>
</gene>
<protein>
    <submittedName>
        <fullName evidence="2">Uncharacterized protein</fullName>
    </submittedName>
</protein>
<organism evidence="2 3">
    <name type="scientific">Caldanaerovirga acetigignens</name>
    <dbReference type="NCBI Taxonomy" id="447595"/>
    <lineage>
        <taxon>Bacteria</taxon>
        <taxon>Bacillati</taxon>
        <taxon>Bacillota</taxon>
        <taxon>Clostridia</taxon>
        <taxon>Thermosediminibacterales</taxon>
        <taxon>Thermosediminibacteraceae</taxon>
        <taxon>Caldanaerovirga</taxon>
    </lineage>
</organism>
<reference evidence="3" key="1">
    <citation type="submission" date="2016-11" db="EMBL/GenBank/DDBJ databases">
        <authorList>
            <person name="Varghese N."/>
            <person name="Submissions S."/>
        </authorList>
    </citation>
    <scope>NUCLEOTIDE SEQUENCE [LARGE SCALE GENOMIC DNA]</scope>
    <source>
        <strain evidence="3">DSM 18802</strain>
    </source>
</reference>
<sequence length="153" mass="17741">MEVFFKKFDIGFFILAVFATVGIYRILELFIERMLSRAKKEGFLIKPQMLIFVKDLEDKIEGMMRLLASRGVFEKADKVFICDMGSKDKTLDILERLSQKFGFDVEDGLKKLPEGDFVLAFNMKNIAPEKIAAYFERLRDVEKVELGLKSHEN</sequence>
<dbReference type="AlphaFoldDB" id="A0A1M7ITC5"/>
<accession>A0A1M7ITC5</accession>
<feature type="transmembrane region" description="Helical" evidence="1">
    <location>
        <begin position="12"/>
        <end position="31"/>
    </location>
</feature>
<dbReference type="Proteomes" id="UP000184375">
    <property type="component" value="Unassembled WGS sequence"/>
</dbReference>